<dbReference type="GO" id="GO:0005576">
    <property type="term" value="C:extracellular region"/>
    <property type="evidence" value="ECO:0007669"/>
    <property type="project" value="TreeGrafter"/>
</dbReference>
<feature type="disulfide bond" evidence="4">
    <location>
        <begin position="36"/>
        <end position="46"/>
    </location>
</feature>
<accession>A0A7L4MVQ5</accession>
<keyword evidence="3 4" id="KW-1015">Disulfide bond</keyword>
<proteinExistence type="predicted"/>
<protein>
    <submittedName>
        <fullName evidence="6">VWDE protein</fullName>
    </submittedName>
</protein>
<sequence>TAVCNPVCLNGGICVRPNMCTCPYGFYGPQCQRAVCIPPCKNGGHCVRTNVCSCAEGYTGRRCQKSKIQTLLCF</sequence>
<dbReference type="PANTHER" id="PTHR14949">
    <property type="entry name" value="EGF-LIKE-DOMAIN, MULTIPLE 7, 8"/>
    <property type="match status" value="1"/>
</dbReference>
<evidence type="ECO:0000313" key="6">
    <source>
        <dbReference type="EMBL" id="NXY81341.1"/>
    </source>
</evidence>
<feature type="disulfide bond" evidence="4">
    <location>
        <begin position="54"/>
        <end position="63"/>
    </location>
</feature>
<evidence type="ECO:0000259" key="5">
    <source>
        <dbReference type="PROSITE" id="PS50026"/>
    </source>
</evidence>
<comment type="caution">
    <text evidence="4">Lacks conserved residue(s) required for the propagation of feature annotation.</text>
</comment>
<dbReference type="GO" id="GO:0005102">
    <property type="term" value="F:signaling receptor binding"/>
    <property type="evidence" value="ECO:0007669"/>
    <property type="project" value="TreeGrafter"/>
</dbReference>
<keyword evidence="2" id="KW-0732">Signal</keyword>
<feature type="non-terminal residue" evidence="6">
    <location>
        <position position="74"/>
    </location>
</feature>
<name>A0A7L4MVQ5_9AVES</name>
<dbReference type="InterPro" id="IPR013111">
    <property type="entry name" value="EGF_extracell"/>
</dbReference>
<evidence type="ECO:0000256" key="4">
    <source>
        <dbReference type="PROSITE-ProRule" id="PRU00076"/>
    </source>
</evidence>
<dbReference type="InterPro" id="IPR050969">
    <property type="entry name" value="Dev_Signal_Modulators"/>
</dbReference>
<dbReference type="Gene3D" id="2.10.25.10">
    <property type="entry name" value="Laminin"/>
    <property type="match status" value="2"/>
</dbReference>
<dbReference type="SUPFAM" id="SSF57196">
    <property type="entry name" value="EGF/Laminin"/>
    <property type="match status" value="2"/>
</dbReference>
<organism evidence="6 7">
    <name type="scientific">Ceyx cyanopectus</name>
    <name type="common">Indigo-banded kingfisher</name>
    <dbReference type="NCBI Taxonomy" id="390723"/>
    <lineage>
        <taxon>Eukaryota</taxon>
        <taxon>Metazoa</taxon>
        <taxon>Chordata</taxon>
        <taxon>Craniata</taxon>
        <taxon>Vertebrata</taxon>
        <taxon>Euteleostomi</taxon>
        <taxon>Archelosauria</taxon>
        <taxon>Archosauria</taxon>
        <taxon>Dinosauria</taxon>
        <taxon>Saurischia</taxon>
        <taxon>Theropoda</taxon>
        <taxon>Coelurosauria</taxon>
        <taxon>Aves</taxon>
        <taxon>Neognathae</taxon>
        <taxon>Neoaves</taxon>
        <taxon>Telluraves</taxon>
        <taxon>Coraciimorphae</taxon>
        <taxon>Coraciiformes</taxon>
        <taxon>Alcedinidae</taxon>
        <taxon>Ceyx</taxon>
    </lineage>
</organism>
<dbReference type="GO" id="GO:0009986">
    <property type="term" value="C:cell surface"/>
    <property type="evidence" value="ECO:0007669"/>
    <property type="project" value="TreeGrafter"/>
</dbReference>
<keyword evidence="1 4" id="KW-0245">EGF-like domain</keyword>
<feature type="domain" description="EGF-like" evidence="5">
    <location>
        <begin position="32"/>
        <end position="64"/>
    </location>
</feature>
<dbReference type="PROSITE" id="PS01186">
    <property type="entry name" value="EGF_2"/>
    <property type="match status" value="1"/>
</dbReference>
<evidence type="ECO:0000256" key="3">
    <source>
        <dbReference type="ARBA" id="ARBA00023157"/>
    </source>
</evidence>
<dbReference type="OrthoDB" id="10045365at2759"/>
<dbReference type="FunFam" id="2.10.25.10:FF:000590">
    <property type="entry name" value="von Willebrand factor D and EGF domains"/>
    <property type="match status" value="1"/>
</dbReference>
<evidence type="ECO:0000256" key="2">
    <source>
        <dbReference type="ARBA" id="ARBA00022729"/>
    </source>
</evidence>
<dbReference type="Pfam" id="PF07974">
    <property type="entry name" value="EGF_2"/>
    <property type="match status" value="2"/>
</dbReference>
<reference evidence="6 7" key="1">
    <citation type="submission" date="2020-02" db="EMBL/GenBank/DDBJ databases">
        <title>Bird 10,000 Genomes (B10K) Project - Family phase.</title>
        <authorList>
            <person name="Zhang G."/>
        </authorList>
    </citation>
    <scope>NUCLEOTIDE SEQUENCE [LARGE SCALE GENOMIC DNA]</scope>
    <source>
        <strain evidence="6">B10K-DU-013-51</strain>
        <tissue evidence="6">Mixed tissue sample</tissue>
    </source>
</reference>
<comment type="caution">
    <text evidence="6">The sequence shown here is derived from an EMBL/GenBank/DDBJ whole genome shotgun (WGS) entry which is preliminary data.</text>
</comment>
<dbReference type="AlphaFoldDB" id="A0A7L4MVQ5"/>
<dbReference type="Proteomes" id="UP000586704">
    <property type="component" value="Unassembled WGS sequence"/>
</dbReference>
<dbReference type="PROSITE" id="PS50026">
    <property type="entry name" value="EGF_3"/>
    <property type="match status" value="1"/>
</dbReference>
<dbReference type="PROSITE" id="PS00022">
    <property type="entry name" value="EGF_1"/>
    <property type="match status" value="1"/>
</dbReference>
<gene>
    <name evidence="6" type="primary">Vwde_0</name>
    <name evidence="6" type="ORF">CEYCYA_R08153</name>
</gene>
<evidence type="ECO:0000256" key="1">
    <source>
        <dbReference type="ARBA" id="ARBA00022536"/>
    </source>
</evidence>
<keyword evidence="7" id="KW-1185">Reference proteome</keyword>
<dbReference type="PANTHER" id="PTHR14949:SF52">
    <property type="entry name" value="VON WILLEBRAND FACTOR D AND EGF DOMAIN-CONTAINING PROTEIN"/>
    <property type="match status" value="1"/>
</dbReference>
<dbReference type="InterPro" id="IPR000742">
    <property type="entry name" value="EGF"/>
</dbReference>
<feature type="non-terminal residue" evidence="6">
    <location>
        <position position="1"/>
    </location>
</feature>
<evidence type="ECO:0000313" key="7">
    <source>
        <dbReference type="Proteomes" id="UP000586704"/>
    </source>
</evidence>
<dbReference type="EMBL" id="VYZU01004320">
    <property type="protein sequence ID" value="NXY81341.1"/>
    <property type="molecule type" value="Genomic_DNA"/>
</dbReference>
<dbReference type="SMART" id="SM00181">
    <property type="entry name" value="EGF"/>
    <property type="match status" value="2"/>
</dbReference>